<dbReference type="InterPro" id="IPR050763">
    <property type="entry name" value="ABC_transporter_ATP-binding"/>
</dbReference>
<evidence type="ECO:0000313" key="8">
    <source>
        <dbReference type="Proteomes" id="UP000000841"/>
    </source>
</evidence>
<sequence length="310" mass="33941">MVDVRGLRCAYGDFVAVRDVSFSVRQGELFALLGTNGAGKTTTMETVEGHRPPTEGTVRVFGRDPFLDRASVHGRCGIMLQSSGFAGDLTVWETARLWSRVIVRQSAIDDQLERLGLAHRKQVKVKQLSGGERRRLDLVLATLGGPELLFLDEPTTGLDPESRQATWDLVRELLADGTTVVLTTHYLEEAERLAHELAIMHEGRIAVTGSLGDVLSRYRARIDFCVSTVDGTRPEVLPGLPGLVGEVDVDGSAAGRVHITTDDLQTDLETVLGWARTHRLRLNDLSARHASLDEVFRDVVESTQPAKVAA</sequence>
<dbReference type="GO" id="GO:0005886">
    <property type="term" value="C:plasma membrane"/>
    <property type="evidence" value="ECO:0007669"/>
    <property type="project" value="UniProtKB-SubCell"/>
</dbReference>
<dbReference type="PROSITE" id="PS50893">
    <property type="entry name" value="ABC_TRANSPORTER_2"/>
    <property type="match status" value="1"/>
</dbReference>
<dbReference type="Gene3D" id="3.40.50.300">
    <property type="entry name" value="P-loop containing nucleotide triphosphate hydrolases"/>
    <property type="match status" value="1"/>
</dbReference>
<keyword evidence="4" id="KW-0067">ATP-binding</keyword>
<dbReference type="InterPro" id="IPR017871">
    <property type="entry name" value="ABC_transporter-like_CS"/>
</dbReference>
<comment type="subcellular location">
    <subcellularLocation>
        <location evidence="1">Cell membrane</location>
        <topology evidence="1">Peripheral membrane protein</topology>
    </subcellularLocation>
</comment>
<evidence type="ECO:0000256" key="4">
    <source>
        <dbReference type="ARBA" id="ARBA00022840"/>
    </source>
</evidence>
<dbReference type="InterPro" id="IPR027417">
    <property type="entry name" value="P-loop_NTPase"/>
</dbReference>
<evidence type="ECO:0000256" key="1">
    <source>
        <dbReference type="ARBA" id="ARBA00004202"/>
    </source>
</evidence>
<proteinExistence type="predicted"/>
<evidence type="ECO:0000313" key="7">
    <source>
        <dbReference type="EMBL" id="ACU96209.1"/>
    </source>
</evidence>
<dbReference type="AlphaFoldDB" id="C7MZU1"/>
<dbReference type="PANTHER" id="PTHR42711">
    <property type="entry name" value="ABC TRANSPORTER ATP-BINDING PROTEIN"/>
    <property type="match status" value="1"/>
</dbReference>
<dbReference type="Pfam" id="PF00005">
    <property type="entry name" value="ABC_tran"/>
    <property type="match status" value="1"/>
</dbReference>
<dbReference type="GO" id="GO:0005524">
    <property type="term" value="F:ATP binding"/>
    <property type="evidence" value="ECO:0007669"/>
    <property type="project" value="UniProtKB-KW"/>
</dbReference>
<reference evidence="7 8" key="1">
    <citation type="journal article" date="2009" name="Stand. Genomic Sci.">
        <title>Complete genome sequence of Saccharomonospora viridis type strain (P101).</title>
        <authorList>
            <person name="Pati A."/>
            <person name="Sikorski J."/>
            <person name="Nolan M."/>
            <person name="Lapidus A."/>
            <person name="Copeland A."/>
            <person name="Glavina Del Rio T."/>
            <person name="Lucas S."/>
            <person name="Chen F."/>
            <person name="Tice H."/>
            <person name="Pitluck S."/>
            <person name="Cheng J.F."/>
            <person name="Chertkov O."/>
            <person name="Brettin T."/>
            <person name="Han C."/>
            <person name="Detter J.C."/>
            <person name="Kuske C."/>
            <person name="Bruce D."/>
            <person name="Goodwin L."/>
            <person name="Chain P."/>
            <person name="D'haeseleer P."/>
            <person name="Chen A."/>
            <person name="Palaniappan K."/>
            <person name="Ivanova N."/>
            <person name="Mavromatis K."/>
            <person name="Mikhailova N."/>
            <person name="Rohde M."/>
            <person name="Tindall B.J."/>
            <person name="Goker M."/>
            <person name="Bristow J."/>
            <person name="Eisen J.A."/>
            <person name="Markowitz V."/>
            <person name="Hugenholtz P."/>
            <person name="Kyrpides N.C."/>
            <person name="Klenk H.P."/>
        </authorList>
    </citation>
    <scope>NUCLEOTIDE SEQUENCE [LARGE SCALE GENOMIC DNA]</scope>
    <source>
        <strain evidence="8">ATCC 15386 / DSM 43017 / JCM 3036 / NBRC 12207 / P101</strain>
    </source>
</reference>
<gene>
    <name evidence="7" type="ordered locus">Svir_11530</name>
</gene>
<dbReference type="HOGENOM" id="CLU_000604_1_2_11"/>
<dbReference type="Proteomes" id="UP000000841">
    <property type="component" value="Chromosome"/>
</dbReference>
<dbReference type="InterPro" id="IPR003439">
    <property type="entry name" value="ABC_transporter-like_ATP-bd"/>
</dbReference>
<keyword evidence="5" id="KW-0046">Antibiotic resistance</keyword>
<protein>
    <submittedName>
        <fullName evidence="7">ABC-type multidrug transport system, ATPase component</fullName>
    </submittedName>
</protein>
<name>C7MZU1_SACVD</name>
<feature type="domain" description="ABC transporter" evidence="6">
    <location>
        <begin position="2"/>
        <end position="227"/>
    </location>
</feature>
<dbReference type="GO" id="GO:0016887">
    <property type="term" value="F:ATP hydrolysis activity"/>
    <property type="evidence" value="ECO:0007669"/>
    <property type="project" value="InterPro"/>
</dbReference>
<dbReference type="InterPro" id="IPR003593">
    <property type="entry name" value="AAA+_ATPase"/>
</dbReference>
<evidence type="ECO:0000256" key="3">
    <source>
        <dbReference type="ARBA" id="ARBA00022741"/>
    </source>
</evidence>
<dbReference type="CDD" id="cd03230">
    <property type="entry name" value="ABC_DR_subfamily_A"/>
    <property type="match status" value="1"/>
</dbReference>
<dbReference type="PROSITE" id="PS00211">
    <property type="entry name" value="ABC_TRANSPORTER_1"/>
    <property type="match status" value="1"/>
</dbReference>
<dbReference type="eggNOG" id="COG1131">
    <property type="taxonomic scope" value="Bacteria"/>
</dbReference>
<keyword evidence="3" id="KW-0547">Nucleotide-binding</keyword>
<keyword evidence="8" id="KW-1185">Reference proteome</keyword>
<evidence type="ECO:0000256" key="2">
    <source>
        <dbReference type="ARBA" id="ARBA00022448"/>
    </source>
</evidence>
<dbReference type="KEGG" id="svi:Svir_11530"/>
<organism evidence="7 8">
    <name type="scientific">Saccharomonospora viridis (strain ATCC 15386 / DSM 43017 / JCM 3036 / CCUG 5913 / NBRC 12207 / NCIMB 9602 / P101)</name>
    <name type="common">Thermoactinomyces viridis</name>
    <dbReference type="NCBI Taxonomy" id="471857"/>
    <lineage>
        <taxon>Bacteria</taxon>
        <taxon>Bacillati</taxon>
        <taxon>Actinomycetota</taxon>
        <taxon>Actinomycetes</taxon>
        <taxon>Pseudonocardiales</taxon>
        <taxon>Pseudonocardiaceae</taxon>
        <taxon>Saccharomonospora</taxon>
    </lineage>
</organism>
<dbReference type="PANTHER" id="PTHR42711:SF17">
    <property type="entry name" value="ABC TRANSPORTER ATP-BINDING PROTEIN"/>
    <property type="match status" value="1"/>
</dbReference>
<evidence type="ECO:0000256" key="5">
    <source>
        <dbReference type="ARBA" id="ARBA00023251"/>
    </source>
</evidence>
<keyword evidence="2" id="KW-0813">Transport</keyword>
<dbReference type="SUPFAM" id="SSF52540">
    <property type="entry name" value="P-loop containing nucleoside triphosphate hydrolases"/>
    <property type="match status" value="1"/>
</dbReference>
<evidence type="ECO:0000259" key="6">
    <source>
        <dbReference type="PROSITE" id="PS50893"/>
    </source>
</evidence>
<dbReference type="GO" id="GO:0046677">
    <property type="term" value="P:response to antibiotic"/>
    <property type="evidence" value="ECO:0007669"/>
    <property type="project" value="UniProtKB-KW"/>
</dbReference>
<dbReference type="STRING" id="471857.Svir_11530"/>
<dbReference type="SMART" id="SM00382">
    <property type="entry name" value="AAA"/>
    <property type="match status" value="1"/>
</dbReference>
<dbReference type="EMBL" id="CP001683">
    <property type="protein sequence ID" value="ACU96209.1"/>
    <property type="molecule type" value="Genomic_DNA"/>
</dbReference>
<accession>C7MZU1</accession>